<evidence type="ECO:0000313" key="2">
    <source>
        <dbReference type="Proteomes" id="UP000790709"/>
    </source>
</evidence>
<sequence length="246" mass="27647">MVPWLLLGVCAAALIVLAYTPSDKQDDSYEHHEQFRERRTYYRQPLEQEGRGTDSRGRGPVHPGVASDPRVPKEYSPPTDVEGHREDSSRSHLADERSLTLREQAREHGNRAAQCFRESQDAWNRGDRAAAKRFSDQGKEHKQRMTVLDAEACEQIFQANNAKRKGNEIDLHGLYVNEAVAKSLTAVEKARKSGLSKVRFIVGKGRRSEDGVPKIKPALEKALSELSIRTQIDLRNDGVLEAHLTG</sequence>
<gene>
    <name evidence="1" type="ORF">BV22DRAFT_1127947</name>
</gene>
<proteinExistence type="predicted"/>
<dbReference type="EMBL" id="MU266378">
    <property type="protein sequence ID" value="KAH7926706.1"/>
    <property type="molecule type" value="Genomic_DNA"/>
</dbReference>
<keyword evidence="2" id="KW-1185">Reference proteome</keyword>
<accession>A0ACB8BLD7</accession>
<protein>
    <submittedName>
        <fullName evidence="1">DUF1771-domain-containing protein</fullName>
    </submittedName>
</protein>
<evidence type="ECO:0000313" key="1">
    <source>
        <dbReference type="EMBL" id="KAH7926706.1"/>
    </source>
</evidence>
<reference evidence="1" key="1">
    <citation type="journal article" date="2021" name="New Phytol.">
        <title>Evolutionary innovations through gain and loss of genes in the ectomycorrhizal Boletales.</title>
        <authorList>
            <person name="Wu G."/>
            <person name="Miyauchi S."/>
            <person name="Morin E."/>
            <person name="Kuo A."/>
            <person name="Drula E."/>
            <person name="Varga T."/>
            <person name="Kohler A."/>
            <person name="Feng B."/>
            <person name="Cao Y."/>
            <person name="Lipzen A."/>
            <person name="Daum C."/>
            <person name="Hundley H."/>
            <person name="Pangilinan J."/>
            <person name="Johnson J."/>
            <person name="Barry K."/>
            <person name="LaButti K."/>
            <person name="Ng V."/>
            <person name="Ahrendt S."/>
            <person name="Min B."/>
            <person name="Choi I.G."/>
            <person name="Park H."/>
            <person name="Plett J.M."/>
            <person name="Magnuson J."/>
            <person name="Spatafora J.W."/>
            <person name="Nagy L.G."/>
            <person name="Henrissat B."/>
            <person name="Grigoriev I.V."/>
            <person name="Yang Z.L."/>
            <person name="Xu J."/>
            <person name="Martin F.M."/>
        </authorList>
    </citation>
    <scope>NUCLEOTIDE SEQUENCE</scope>
    <source>
        <strain evidence="1">KUC20120723A-06</strain>
    </source>
</reference>
<name>A0ACB8BLD7_9AGAM</name>
<dbReference type="Proteomes" id="UP000790709">
    <property type="component" value="Unassembled WGS sequence"/>
</dbReference>
<organism evidence="1 2">
    <name type="scientific">Leucogyrophana mollusca</name>
    <dbReference type="NCBI Taxonomy" id="85980"/>
    <lineage>
        <taxon>Eukaryota</taxon>
        <taxon>Fungi</taxon>
        <taxon>Dikarya</taxon>
        <taxon>Basidiomycota</taxon>
        <taxon>Agaricomycotina</taxon>
        <taxon>Agaricomycetes</taxon>
        <taxon>Agaricomycetidae</taxon>
        <taxon>Boletales</taxon>
        <taxon>Boletales incertae sedis</taxon>
        <taxon>Leucogyrophana</taxon>
    </lineage>
</organism>
<comment type="caution">
    <text evidence="1">The sequence shown here is derived from an EMBL/GenBank/DDBJ whole genome shotgun (WGS) entry which is preliminary data.</text>
</comment>